<dbReference type="eggNOG" id="COG0544">
    <property type="taxonomic scope" value="Bacteria"/>
</dbReference>
<reference evidence="16 17" key="1">
    <citation type="submission" date="2012-01" db="EMBL/GenBank/DDBJ databases">
        <title>The Genome Sequence of Helcococcus kunzii ATCC 51366.</title>
        <authorList>
            <consortium name="The Broad Institute Genome Sequencing Platform"/>
            <person name="Earl A."/>
            <person name="Ward D."/>
            <person name="Feldgarden M."/>
            <person name="Gevers D."/>
            <person name="Huys G."/>
            <person name="Young S.K."/>
            <person name="Zeng Q."/>
            <person name="Gargeya S."/>
            <person name="Fitzgerald M."/>
            <person name="Haas B."/>
            <person name="Abouelleil A."/>
            <person name="Alvarado L."/>
            <person name="Arachchi H.M."/>
            <person name="Berlin A."/>
            <person name="Chapman S.B."/>
            <person name="Gearin G."/>
            <person name="Goldberg J."/>
            <person name="Griggs A."/>
            <person name="Gujja S."/>
            <person name="Hansen M."/>
            <person name="Heiman D."/>
            <person name="Howarth C."/>
            <person name="Larimer J."/>
            <person name="Lui A."/>
            <person name="MacDonald P.J.P."/>
            <person name="McCowen C."/>
            <person name="Montmayeur A."/>
            <person name="Murphy C."/>
            <person name="Neiman D."/>
            <person name="Pearson M."/>
            <person name="Priest M."/>
            <person name="Roberts A."/>
            <person name="Saif S."/>
            <person name="Shea T."/>
            <person name="Sisk P."/>
            <person name="Stolte C."/>
            <person name="Sykes S."/>
            <person name="Wortman J."/>
            <person name="Nusbaum C."/>
            <person name="Birren B."/>
        </authorList>
    </citation>
    <scope>NUCLEOTIDE SEQUENCE [LARGE SCALE GENOMIC DNA]</scope>
    <source>
        <strain evidence="16 17">ATCC 51366</strain>
    </source>
</reference>
<keyword evidence="5 12" id="KW-0132">Cell division</keyword>
<dbReference type="FunFam" id="3.10.50.40:FF:000001">
    <property type="entry name" value="Trigger factor"/>
    <property type="match status" value="1"/>
</dbReference>
<dbReference type="SUPFAM" id="SSF54534">
    <property type="entry name" value="FKBP-like"/>
    <property type="match status" value="1"/>
</dbReference>
<gene>
    <name evidence="12" type="primary">tig</name>
    <name evidence="16" type="ORF">HMPREF9709_00080</name>
</gene>
<keyword evidence="12" id="KW-0963">Cytoplasm</keyword>
<dbReference type="RefSeq" id="WP_005396882.1">
    <property type="nucleotide sequence ID" value="NZ_JH601088.1"/>
</dbReference>
<dbReference type="GO" id="GO:0006457">
    <property type="term" value="P:protein folding"/>
    <property type="evidence" value="ECO:0007669"/>
    <property type="project" value="UniProtKB-UniRule"/>
</dbReference>
<dbReference type="Pfam" id="PF00254">
    <property type="entry name" value="FKBP_C"/>
    <property type="match status" value="1"/>
</dbReference>
<dbReference type="GO" id="GO:0051301">
    <property type="term" value="P:cell division"/>
    <property type="evidence" value="ECO:0007669"/>
    <property type="project" value="UniProtKB-KW"/>
</dbReference>
<comment type="similarity">
    <text evidence="2 12 14">Belongs to the FKBP-type PPIase family. Tig subfamily.</text>
</comment>
<evidence type="ECO:0000256" key="4">
    <source>
        <dbReference type="ARBA" id="ARBA00016902"/>
    </source>
</evidence>
<evidence type="ECO:0000256" key="10">
    <source>
        <dbReference type="ARBA" id="ARBA00024849"/>
    </source>
</evidence>
<keyword evidence="7 12" id="KW-0143">Chaperone</keyword>
<dbReference type="Pfam" id="PF05697">
    <property type="entry name" value="Trigger_N"/>
    <property type="match status" value="1"/>
</dbReference>
<evidence type="ECO:0000256" key="1">
    <source>
        <dbReference type="ARBA" id="ARBA00000971"/>
    </source>
</evidence>
<evidence type="ECO:0000259" key="15">
    <source>
        <dbReference type="PROSITE" id="PS50059"/>
    </source>
</evidence>
<dbReference type="PIRSF" id="PIRSF003095">
    <property type="entry name" value="Trigger_factor"/>
    <property type="match status" value="1"/>
</dbReference>
<dbReference type="Gene3D" id="3.10.50.40">
    <property type="match status" value="1"/>
</dbReference>
<protein>
    <recommendedName>
        <fullName evidence="4 12">Trigger factor</fullName>
        <shortName evidence="12">TF</shortName>
        <ecNumber evidence="3 12">5.2.1.8</ecNumber>
    </recommendedName>
    <alternativeName>
        <fullName evidence="11 12">PPIase</fullName>
    </alternativeName>
</protein>
<feature type="domain" description="PPIase FKBP-type" evidence="15">
    <location>
        <begin position="162"/>
        <end position="261"/>
    </location>
</feature>
<keyword evidence="6 12" id="KW-0697">Rotamase</keyword>
<evidence type="ECO:0000256" key="7">
    <source>
        <dbReference type="ARBA" id="ARBA00023186"/>
    </source>
</evidence>
<dbReference type="HAMAP" id="MF_00303">
    <property type="entry name" value="Trigger_factor_Tig"/>
    <property type="match status" value="1"/>
</dbReference>
<dbReference type="InterPro" id="IPR036611">
    <property type="entry name" value="Trigger_fac_ribosome-bd_sf"/>
</dbReference>
<dbReference type="InterPro" id="IPR037041">
    <property type="entry name" value="Trigger_fac_C_sf"/>
</dbReference>
<dbReference type="GO" id="GO:0003755">
    <property type="term" value="F:peptidyl-prolyl cis-trans isomerase activity"/>
    <property type="evidence" value="ECO:0007669"/>
    <property type="project" value="UniProtKB-UniRule"/>
</dbReference>
<dbReference type="EC" id="5.2.1.8" evidence="3 12"/>
<evidence type="ECO:0000256" key="13">
    <source>
        <dbReference type="PROSITE-ProRule" id="PRU00277"/>
    </source>
</evidence>
<evidence type="ECO:0000256" key="3">
    <source>
        <dbReference type="ARBA" id="ARBA00013194"/>
    </source>
</evidence>
<dbReference type="Gene3D" id="3.30.70.1050">
    <property type="entry name" value="Trigger factor ribosome-binding domain"/>
    <property type="match status" value="1"/>
</dbReference>
<evidence type="ECO:0000256" key="8">
    <source>
        <dbReference type="ARBA" id="ARBA00023235"/>
    </source>
</evidence>
<comment type="subcellular location">
    <subcellularLocation>
        <location evidence="12">Cytoplasm</location>
    </subcellularLocation>
    <text evidence="12">About half TF is bound to the ribosome near the polypeptide exit tunnel while the other half is free in the cytoplasm.</text>
</comment>
<comment type="function">
    <text evidence="10 12">Involved in protein export. Acts as a chaperone by maintaining the newly synthesized protein in an open conformation. Functions as a peptidyl-prolyl cis-trans isomerase.</text>
</comment>
<dbReference type="HOGENOM" id="CLU_033058_3_2_9"/>
<evidence type="ECO:0000256" key="2">
    <source>
        <dbReference type="ARBA" id="ARBA00005464"/>
    </source>
</evidence>
<comment type="catalytic activity">
    <reaction evidence="1 12 13">
        <text>[protein]-peptidylproline (omega=180) = [protein]-peptidylproline (omega=0)</text>
        <dbReference type="Rhea" id="RHEA:16237"/>
        <dbReference type="Rhea" id="RHEA-COMP:10747"/>
        <dbReference type="Rhea" id="RHEA-COMP:10748"/>
        <dbReference type="ChEBI" id="CHEBI:83833"/>
        <dbReference type="ChEBI" id="CHEBI:83834"/>
        <dbReference type="EC" id="5.2.1.8"/>
    </reaction>
</comment>
<dbReference type="Proteomes" id="UP000004191">
    <property type="component" value="Unassembled WGS sequence"/>
</dbReference>
<evidence type="ECO:0000256" key="9">
    <source>
        <dbReference type="ARBA" id="ARBA00023306"/>
    </source>
</evidence>
<dbReference type="GeneID" id="96998103"/>
<dbReference type="PATRIC" id="fig|883114.3.peg.80"/>
<dbReference type="InterPro" id="IPR001179">
    <property type="entry name" value="PPIase_FKBP_dom"/>
</dbReference>
<dbReference type="SUPFAM" id="SSF109998">
    <property type="entry name" value="Triger factor/SurA peptide-binding domain-like"/>
    <property type="match status" value="1"/>
</dbReference>
<evidence type="ECO:0000256" key="6">
    <source>
        <dbReference type="ARBA" id="ARBA00023110"/>
    </source>
</evidence>
<dbReference type="InterPro" id="IPR008880">
    <property type="entry name" value="Trigger_fac_C"/>
</dbReference>
<keyword evidence="9 12" id="KW-0131">Cell cycle</keyword>
<dbReference type="EMBL" id="AGEI01000002">
    <property type="protein sequence ID" value="EHR36325.1"/>
    <property type="molecule type" value="Genomic_DNA"/>
</dbReference>
<evidence type="ECO:0000256" key="14">
    <source>
        <dbReference type="RuleBase" id="RU003914"/>
    </source>
</evidence>
<dbReference type="GO" id="GO:0015031">
    <property type="term" value="P:protein transport"/>
    <property type="evidence" value="ECO:0007669"/>
    <property type="project" value="UniProtKB-UniRule"/>
</dbReference>
<dbReference type="InterPro" id="IPR027304">
    <property type="entry name" value="Trigger_fact/SurA_dom_sf"/>
</dbReference>
<dbReference type="SUPFAM" id="SSF102735">
    <property type="entry name" value="Trigger factor ribosome-binding domain"/>
    <property type="match status" value="1"/>
</dbReference>
<evidence type="ECO:0000313" key="17">
    <source>
        <dbReference type="Proteomes" id="UP000004191"/>
    </source>
</evidence>
<evidence type="ECO:0000313" key="16">
    <source>
        <dbReference type="EMBL" id="EHR36325.1"/>
    </source>
</evidence>
<organism evidence="16 17">
    <name type="scientific">Helcococcus kunzii ATCC 51366</name>
    <dbReference type="NCBI Taxonomy" id="883114"/>
    <lineage>
        <taxon>Bacteria</taxon>
        <taxon>Bacillati</taxon>
        <taxon>Bacillota</taxon>
        <taxon>Tissierellia</taxon>
        <taxon>Tissierellales</taxon>
        <taxon>Peptoniphilaceae</taxon>
        <taxon>Helcococcus</taxon>
    </lineage>
</organism>
<dbReference type="PROSITE" id="PS50059">
    <property type="entry name" value="FKBP_PPIASE"/>
    <property type="match status" value="1"/>
</dbReference>
<dbReference type="AlphaFoldDB" id="H3NL69"/>
<dbReference type="Pfam" id="PF05698">
    <property type="entry name" value="Trigger_C"/>
    <property type="match status" value="1"/>
</dbReference>
<dbReference type="Gene3D" id="1.10.3120.10">
    <property type="entry name" value="Trigger factor, C-terminal domain"/>
    <property type="match status" value="1"/>
</dbReference>
<comment type="domain">
    <text evidence="12">Consists of 3 domains; the N-terminus binds the ribosome, the middle domain has PPIase activity, while the C-terminus has intrinsic chaperone activity on its own.</text>
</comment>
<dbReference type="GO" id="GO:0005737">
    <property type="term" value="C:cytoplasm"/>
    <property type="evidence" value="ECO:0007669"/>
    <property type="project" value="UniProtKB-SubCell"/>
</dbReference>
<proteinExistence type="inferred from homology"/>
<evidence type="ECO:0000256" key="12">
    <source>
        <dbReference type="HAMAP-Rule" id="MF_00303"/>
    </source>
</evidence>
<keyword evidence="8 12" id="KW-0413">Isomerase</keyword>
<dbReference type="InterPro" id="IPR046357">
    <property type="entry name" value="PPIase_dom_sf"/>
</dbReference>
<comment type="caution">
    <text evidence="16">The sequence shown here is derived from an EMBL/GenBank/DDBJ whole genome shotgun (WGS) entry which is preliminary data.</text>
</comment>
<name>H3NL69_9FIRM</name>
<sequence>MSKLVSHEKNVAKFTEVVKSEDFNAKVKEAYNKNKSKFNIPGFRKGKAPRAIIEANYGKEIFWNDALDLIIPEVYEKALEELNLRPVAQPSVDIDGDIKDGEDITLKFEVETFPEVELADYTNIEIEKQETEIDEESVNARIQQELEKNKVIKPVERPVEIGDLVTIDFEGFKDGESFEGGKAEDFDLKIGSKTFIPGFEEGLIGKEKGQEFDLDVTFPEDYQEESLKGQPVVFKVKIKEVNEEIYPDLDDEFIMDISEFDTVDEYKDSVRKELKETLDKNNEIDLENQVIEEVIRRTELDVPNQMIEDQLHDELHEYEHQISHMGLDMKTYLELTGMTVEDIKDQLRERAENKVRIDIILDNIIKNKTYEVSDEEIEAEYSDVAKQYQKEGDEEFMKMLKAQVSPEDIKTILQRRKAVEEFKSNVVFVEKQDTEETEEKEENTEE</sequence>
<dbReference type="InterPro" id="IPR005215">
    <property type="entry name" value="Trig_fac"/>
</dbReference>
<evidence type="ECO:0000256" key="11">
    <source>
        <dbReference type="ARBA" id="ARBA00029986"/>
    </source>
</evidence>
<dbReference type="STRING" id="883114.HMPREF9709_00080"/>
<keyword evidence="17" id="KW-1185">Reference proteome</keyword>
<accession>H3NL69</accession>
<dbReference type="InterPro" id="IPR008881">
    <property type="entry name" value="Trigger_fac_ribosome-bd_bac"/>
</dbReference>
<dbReference type="NCBIfam" id="TIGR00115">
    <property type="entry name" value="tig"/>
    <property type="match status" value="1"/>
</dbReference>
<evidence type="ECO:0000256" key="5">
    <source>
        <dbReference type="ARBA" id="ARBA00022618"/>
    </source>
</evidence>